<comment type="catalytic activity">
    <reaction evidence="1">
        <text>ATP + protein L-histidine = ADP + protein N-phospho-L-histidine.</text>
        <dbReference type="EC" id="2.7.13.3"/>
    </reaction>
</comment>
<evidence type="ECO:0000256" key="9">
    <source>
        <dbReference type="ARBA" id="ARBA00022777"/>
    </source>
</evidence>
<dbReference type="InterPro" id="IPR005467">
    <property type="entry name" value="His_kinase_dom"/>
</dbReference>
<dbReference type="PANTHER" id="PTHR45528">
    <property type="entry name" value="SENSOR HISTIDINE KINASE CPXA"/>
    <property type="match status" value="1"/>
</dbReference>
<feature type="transmembrane region" description="Helical" evidence="14">
    <location>
        <begin position="111"/>
        <end position="130"/>
    </location>
</feature>
<evidence type="ECO:0000256" key="12">
    <source>
        <dbReference type="ARBA" id="ARBA00023012"/>
    </source>
</evidence>
<keyword evidence="12" id="KW-0902">Two-component regulatory system</keyword>
<dbReference type="InterPro" id="IPR003594">
    <property type="entry name" value="HATPase_dom"/>
</dbReference>
<evidence type="ECO:0000256" key="7">
    <source>
        <dbReference type="ARBA" id="ARBA00022692"/>
    </source>
</evidence>
<dbReference type="PROSITE" id="PS50885">
    <property type="entry name" value="HAMP"/>
    <property type="match status" value="1"/>
</dbReference>
<dbReference type="CDD" id="cd06225">
    <property type="entry name" value="HAMP"/>
    <property type="match status" value="1"/>
</dbReference>
<dbReference type="FunFam" id="3.30.565.10:FF:000006">
    <property type="entry name" value="Sensor histidine kinase WalK"/>
    <property type="match status" value="1"/>
</dbReference>
<reference evidence="17 18" key="1">
    <citation type="submission" date="2020-07" db="EMBL/GenBank/DDBJ databases">
        <title>A new beta-1,3-glucan-decomposing anaerobic bacterium isolated from anoxic soil subjected to biological soil disinfestation.</title>
        <authorList>
            <person name="Ueki A."/>
            <person name="Tonouchi A."/>
        </authorList>
    </citation>
    <scope>NUCLEOTIDE SEQUENCE [LARGE SCALE GENOMIC DNA]</scope>
    <source>
        <strain evidence="17 18">TW1</strain>
    </source>
</reference>
<dbReference type="PANTHER" id="PTHR45528:SF1">
    <property type="entry name" value="SENSOR HISTIDINE KINASE CPXA"/>
    <property type="match status" value="1"/>
</dbReference>
<keyword evidence="8" id="KW-0547">Nucleotide-binding</keyword>
<keyword evidence="13 14" id="KW-0472">Membrane</keyword>
<feature type="domain" description="Histidine kinase" evidence="15">
    <location>
        <begin position="200"/>
        <end position="414"/>
    </location>
</feature>
<dbReference type="GO" id="GO:0005886">
    <property type="term" value="C:plasma membrane"/>
    <property type="evidence" value="ECO:0007669"/>
    <property type="project" value="UniProtKB-SubCell"/>
</dbReference>
<sequence>MKKYFANPELKLSSVLLFLLTTIFLFITLFALKIYNDNLKDDYIKSVGAITARVIEKDPYLEKELIPLITREASSEQREKGAELIKRYGLTEGLDNELFPYINDVSKKNNYTIILIFLFIALIFLTLNYIQYSFFYKRIRRLSLGAKKVIEGDYEININENKEGDFSKLAVSFNSMKDIIRNNITELEKEKQFLVDLLSDISHQLKTPLSSMMVYNDILLSKELSKEQRETFLINNANQLDRMSWLIHSMLKLAKLDAKAIEFDKVVESFNETISESINALESKAGEAGVKINFQDEQEMVLLHDRLWLEEAIINIVKNGIEHTDRGGKIDITLEENPLYNRVVIEDNGEGINEEDLPNIFKRFYKAKNSKKSDSVGIGLALAKSIVESHNGIIEAKSKVGVGTKFIITFHKYNL</sequence>
<proteinExistence type="predicted"/>
<evidence type="ECO:0000256" key="1">
    <source>
        <dbReference type="ARBA" id="ARBA00000085"/>
    </source>
</evidence>
<name>A0A6V8SJK5_9CLOT</name>
<evidence type="ECO:0000256" key="8">
    <source>
        <dbReference type="ARBA" id="ARBA00022741"/>
    </source>
</evidence>
<evidence type="ECO:0000256" key="4">
    <source>
        <dbReference type="ARBA" id="ARBA00022475"/>
    </source>
</evidence>
<dbReference type="SMART" id="SM00387">
    <property type="entry name" value="HATPase_c"/>
    <property type="match status" value="1"/>
</dbReference>
<dbReference type="RefSeq" id="WP_183278755.1">
    <property type="nucleotide sequence ID" value="NZ_BLZR01000001.1"/>
</dbReference>
<comment type="subcellular location">
    <subcellularLocation>
        <location evidence="2">Cell membrane</location>
        <topology evidence="2">Multi-pass membrane protein</topology>
    </subcellularLocation>
</comment>
<dbReference type="InterPro" id="IPR036097">
    <property type="entry name" value="HisK_dim/P_sf"/>
</dbReference>
<keyword evidence="4" id="KW-1003">Cell membrane</keyword>
<comment type="caution">
    <text evidence="17">The sequence shown here is derived from an EMBL/GenBank/DDBJ whole genome shotgun (WGS) entry which is preliminary data.</text>
</comment>
<dbReference type="EC" id="2.7.13.3" evidence="3"/>
<dbReference type="CDD" id="cd00082">
    <property type="entry name" value="HisKA"/>
    <property type="match status" value="1"/>
</dbReference>
<dbReference type="EMBL" id="BLZR01000001">
    <property type="protein sequence ID" value="GFP77377.1"/>
    <property type="molecule type" value="Genomic_DNA"/>
</dbReference>
<dbReference type="InterPro" id="IPR004358">
    <property type="entry name" value="Sig_transdc_His_kin-like_C"/>
</dbReference>
<dbReference type="AlphaFoldDB" id="A0A6V8SJK5"/>
<evidence type="ECO:0000256" key="13">
    <source>
        <dbReference type="ARBA" id="ARBA00023136"/>
    </source>
</evidence>
<gene>
    <name evidence="17" type="ORF">bsdtw1_03504</name>
</gene>
<keyword evidence="5" id="KW-0597">Phosphoprotein</keyword>
<dbReference type="Gene3D" id="1.10.287.130">
    <property type="match status" value="1"/>
</dbReference>
<evidence type="ECO:0000256" key="14">
    <source>
        <dbReference type="SAM" id="Phobius"/>
    </source>
</evidence>
<dbReference type="InterPro" id="IPR003660">
    <property type="entry name" value="HAMP_dom"/>
</dbReference>
<keyword evidence="7 14" id="KW-0812">Transmembrane</keyword>
<keyword evidence="18" id="KW-1185">Reference proteome</keyword>
<protein>
    <recommendedName>
        <fullName evidence="3">histidine kinase</fullName>
        <ecNumber evidence="3">2.7.13.3</ecNumber>
    </recommendedName>
</protein>
<organism evidence="17 18">
    <name type="scientific">Clostridium fungisolvens</name>
    <dbReference type="NCBI Taxonomy" id="1604897"/>
    <lineage>
        <taxon>Bacteria</taxon>
        <taxon>Bacillati</taxon>
        <taxon>Bacillota</taxon>
        <taxon>Clostridia</taxon>
        <taxon>Eubacteriales</taxon>
        <taxon>Clostridiaceae</taxon>
        <taxon>Clostridium</taxon>
    </lineage>
</organism>
<dbReference type="PRINTS" id="PR00344">
    <property type="entry name" value="BCTRLSENSOR"/>
</dbReference>
<evidence type="ECO:0000256" key="11">
    <source>
        <dbReference type="ARBA" id="ARBA00022989"/>
    </source>
</evidence>
<evidence type="ECO:0000313" key="17">
    <source>
        <dbReference type="EMBL" id="GFP77377.1"/>
    </source>
</evidence>
<feature type="domain" description="HAMP" evidence="16">
    <location>
        <begin position="137"/>
        <end position="185"/>
    </location>
</feature>
<evidence type="ECO:0000256" key="10">
    <source>
        <dbReference type="ARBA" id="ARBA00022840"/>
    </source>
</evidence>
<keyword evidence="11 14" id="KW-1133">Transmembrane helix</keyword>
<dbReference type="Pfam" id="PF00512">
    <property type="entry name" value="HisKA"/>
    <property type="match status" value="1"/>
</dbReference>
<dbReference type="SMART" id="SM00388">
    <property type="entry name" value="HisKA"/>
    <property type="match status" value="1"/>
</dbReference>
<dbReference type="CDD" id="cd00075">
    <property type="entry name" value="HATPase"/>
    <property type="match status" value="1"/>
</dbReference>
<dbReference type="Gene3D" id="3.30.565.10">
    <property type="entry name" value="Histidine kinase-like ATPase, C-terminal domain"/>
    <property type="match status" value="1"/>
</dbReference>
<evidence type="ECO:0000313" key="18">
    <source>
        <dbReference type="Proteomes" id="UP000580568"/>
    </source>
</evidence>
<dbReference type="Gene3D" id="6.10.340.10">
    <property type="match status" value="1"/>
</dbReference>
<evidence type="ECO:0000256" key="3">
    <source>
        <dbReference type="ARBA" id="ARBA00012438"/>
    </source>
</evidence>
<dbReference type="SUPFAM" id="SSF55874">
    <property type="entry name" value="ATPase domain of HSP90 chaperone/DNA topoisomerase II/histidine kinase"/>
    <property type="match status" value="1"/>
</dbReference>
<evidence type="ECO:0000256" key="6">
    <source>
        <dbReference type="ARBA" id="ARBA00022679"/>
    </source>
</evidence>
<dbReference type="SUPFAM" id="SSF47384">
    <property type="entry name" value="Homodimeric domain of signal transducing histidine kinase"/>
    <property type="match status" value="1"/>
</dbReference>
<dbReference type="Proteomes" id="UP000580568">
    <property type="component" value="Unassembled WGS sequence"/>
</dbReference>
<dbReference type="InterPro" id="IPR036890">
    <property type="entry name" value="HATPase_C_sf"/>
</dbReference>
<accession>A0A6V8SJK5</accession>
<keyword evidence="6" id="KW-0808">Transferase</keyword>
<evidence type="ECO:0000256" key="5">
    <source>
        <dbReference type="ARBA" id="ARBA00022553"/>
    </source>
</evidence>
<dbReference type="GO" id="GO:0005524">
    <property type="term" value="F:ATP binding"/>
    <property type="evidence" value="ECO:0007669"/>
    <property type="project" value="UniProtKB-KW"/>
</dbReference>
<evidence type="ECO:0000256" key="2">
    <source>
        <dbReference type="ARBA" id="ARBA00004651"/>
    </source>
</evidence>
<evidence type="ECO:0000259" key="16">
    <source>
        <dbReference type="PROSITE" id="PS50885"/>
    </source>
</evidence>
<keyword evidence="9 17" id="KW-0418">Kinase</keyword>
<dbReference type="Pfam" id="PF02518">
    <property type="entry name" value="HATPase_c"/>
    <property type="match status" value="1"/>
</dbReference>
<dbReference type="PROSITE" id="PS50109">
    <property type="entry name" value="HIS_KIN"/>
    <property type="match status" value="1"/>
</dbReference>
<dbReference type="InterPro" id="IPR003661">
    <property type="entry name" value="HisK_dim/P_dom"/>
</dbReference>
<dbReference type="InterPro" id="IPR050398">
    <property type="entry name" value="HssS/ArlS-like"/>
</dbReference>
<dbReference type="GO" id="GO:0000155">
    <property type="term" value="F:phosphorelay sensor kinase activity"/>
    <property type="evidence" value="ECO:0007669"/>
    <property type="project" value="InterPro"/>
</dbReference>
<feature type="transmembrane region" description="Helical" evidence="14">
    <location>
        <begin position="12"/>
        <end position="35"/>
    </location>
</feature>
<keyword evidence="10" id="KW-0067">ATP-binding</keyword>
<evidence type="ECO:0000259" key="15">
    <source>
        <dbReference type="PROSITE" id="PS50109"/>
    </source>
</evidence>